<feature type="transmembrane region" description="Helical" evidence="4">
    <location>
        <begin position="336"/>
        <end position="360"/>
    </location>
</feature>
<dbReference type="PANTHER" id="PTHR43630">
    <property type="entry name" value="POLY-BETA-1,6-N-ACETYL-D-GLUCOSAMINE SYNTHASE"/>
    <property type="match status" value="1"/>
</dbReference>
<evidence type="ECO:0000313" key="5">
    <source>
        <dbReference type="EMBL" id="ACR79810.1"/>
    </source>
</evidence>
<keyword evidence="3 5" id="KW-0808">Transferase</keyword>
<dbReference type="CAZy" id="GT2">
    <property type="family name" value="Glycosyltransferase Family 2"/>
</dbReference>
<keyword evidence="6" id="KW-1185">Reference proteome</keyword>
<feature type="transmembrane region" description="Helical" evidence="4">
    <location>
        <begin position="273"/>
        <end position="298"/>
    </location>
</feature>
<keyword evidence="4" id="KW-1133">Transmembrane helix</keyword>
<evidence type="ECO:0000256" key="4">
    <source>
        <dbReference type="SAM" id="Phobius"/>
    </source>
</evidence>
<reference evidence="5 6" key="2">
    <citation type="journal article" date="2011" name="J. Bacteriol.">
        <title>Genome Sequence of Kosmotoga olearia Strain TBF 19.5.1, a Thermophilic Bacterium with a Wide Growth Temperature Range, Isolated from the Troll B Oil Platform in the North Sea.</title>
        <authorList>
            <person name="Swithers K.S."/>
            <person name="Dipippo J.L."/>
            <person name="Bruce D.C."/>
            <person name="Detter C."/>
            <person name="Tapia R."/>
            <person name="Han S."/>
            <person name="Goodwin L.A."/>
            <person name="Han J."/>
            <person name="Woyke T."/>
            <person name="Pitluck S."/>
            <person name="Pennacchio L."/>
            <person name="Nolan M."/>
            <person name="Mikhailova N."/>
            <person name="Land M.L."/>
            <person name="Nesbo C.L."/>
            <person name="Gogarten J.P."/>
            <person name="Noll K.M."/>
        </authorList>
    </citation>
    <scope>NUCLEOTIDE SEQUENCE [LARGE SCALE GENOMIC DNA]</scope>
    <source>
        <strain evidence="6">ATCC BAA-1733 / DSM 21960 / TBF 19.5.1</strain>
    </source>
</reference>
<evidence type="ECO:0000256" key="2">
    <source>
        <dbReference type="ARBA" id="ARBA00022676"/>
    </source>
</evidence>
<dbReference type="Proteomes" id="UP000002382">
    <property type="component" value="Chromosome"/>
</dbReference>
<keyword evidence="4" id="KW-0812">Transmembrane</keyword>
<dbReference type="PANTHER" id="PTHR43630:SF1">
    <property type="entry name" value="POLY-BETA-1,6-N-ACETYL-D-GLUCOSAMINE SYNTHASE"/>
    <property type="match status" value="1"/>
</dbReference>
<dbReference type="SUPFAM" id="SSF53448">
    <property type="entry name" value="Nucleotide-diphospho-sugar transferases"/>
    <property type="match status" value="1"/>
</dbReference>
<feature type="transmembrane region" description="Helical" evidence="4">
    <location>
        <begin position="6"/>
        <end position="24"/>
    </location>
</feature>
<reference evidence="5 6" key="1">
    <citation type="submission" date="2009-06" db="EMBL/GenBank/DDBJ databases">
        <title>Complete sequence of Thermotogales bacterium TBF 19.5.1.</title>
        <authorList>
            <consortium name="US DOE Joint Genome Institute"/>
            <person name="Lucas S."/>
            <person name="Copeland A."/>
            <person name="Lapidus A."/>
            <person name="Glavina del Rio T."/>
            <person name="Tice H."/>
            <person name="Bruce D."/>
            <person name="Goodwin L."/>
            <person name="Pitluck S."/>
            <person name="Chertkov O."/>
            <person name="Brettin T."/>
            <person name="Detter J.C."/>
            <person name="Han C."/>
            <person name="Schmutz J."/>
            <person name="Larimer F."/>
            <person name="Land M."/>
            <person name="Hauser L."/>
            <person name="Kyrpides N."/>
            <person name="Ovchinnikova G."/>
            <person name="Noll K."/>
        </authorList>
    </citation>
    <scope>NUCLEOTIDE SEQUENCE [LARGE SCALE GENOMIC DNA]</scope>
    <source>
        <strain evidence="6">ATCC BAA-1733 / DSM 21960 / TBF 19.5.1</strain>
    </source>
</reference>
<dbReference type="InterPro" id="IPR029044">
    <property type="entry name" value="Nucleotide-diphossugar_trans"/>
</dbReference>
<protein>
    <submittedName>
        <fullName evidence="5">Glycosyl transferase family 2</fullName>
    </submittedName>
</protein>
<dbReference type="Pfam" id="PF13641">
    <property type="entry name" value="Glyco_tranf_2_3"/>
    <property type="match status" value="1"/>
</dbReference>
<feature type="transmembrane region" description="Helical" evidence="4">
    <location>
        <begin position="304"/>
        <end position="327"/>
    </location>
</feature>
<evidence type="ECO:0000256" key="1">
    <source>
        <dbReference type="ARBA" id="ARBA00006739"/>
    </source>
</evidence>
<dbReference type="RefSeq" id="WP_015868468.1">
    <property type="nucleotide sequence ID" value="NC_012785.1"/>
</dbReference>
<organism evidence="5 6">
    <name type="scientific">Kosmotoga olearia (strain ATCC BAA-1733 / DSM 21960 / TBF 19.5.1)</name>
    <dbReference type="NCBI Taxonomy" id="521045"/>
    <lineage>
        <taxon>Bacteria</taxon>
        <taxon>Thermotogati</taxon>
        <taxon>Thermotogota</taxon>
        <taxon>Thermotogae</taxon>
        <taxon>Kosmotogales</taxon>
        <taxon>Kosmotogaceae</taxon>
        <taxon>Kosmotoga</taxon>
    </lineage>
</organism>
<dbReference type="Gene3D" id="3.90.550.10">
    <property type="entry name" value="Spore Coat Polysaccharide Biosynthesis Protein SpsA, Chain A"/>
    <property type="match status" value="1"/>
</dbReference>
<keyword evidence="4" id="KW-0472">Membrane</keyword>
<dbReference type="GO" id="GO:0016757">
    <property type="term" value="F:glycosyltransferase activity"/>
    <property type="evidence" value="ECO:0007669"/>
    <property type="project" value="UniProtKB-KW"/>
</dbReference>
<dbReference type="EMBL" id="CP001634">
    <property type="protein sequence ID" value="ACR79810.1"/>
    <property type="molecule type" value="Genomic_DNA"/>
</dbReference>
<proteinExistence type="inferred from homology"/>
<gene>
    <name evidence="5" type="ordered locus">Kole_1108</name>
</gene>
<keyword evidence="2" id="KW-0328">Glycosyltransferase</keyword>
<evidence type="ECO:0000256" key="3">
    <source>
        <dbReference type="ARBA" id="ARBA00022679"/>
    </source>
</evidence>
<dbReference type="eggNOG" id="COG1215">
    <property type="taxonomic scope" value="Bacteria"/>
</dbReference>
<dbReference type="CDD" id="cd06423">
    <property type="entry name" value="CESA_like"/>
    <property type="match status" value="1"/>
</dbReference>
<dbReference type="OrthoDB" id="9766299at2"/>
<dbReference type="KEGG" id="kol:Kole_1108"/>
<name>C5CI31_KOSOT</name>
<dbReference type="AlphaFoldDB" id="C5CI31"/>
<dbReference type="STRING" id="521045.Kole_1108"/>
<dbReference type="HOGENOM" id="CLU_733143_0_0_0"/>
<sequence length="377" mass="43604">MVSFVYGVIIGFVFAFIGYVKNHFTKKLLDVNYSDDVDYSVVAVIAAKNEESVIENTVRNLLTNSPRSFRVIVVDDKSTDSTYKILSELSREFPNLTVVRNTGAPGKSEALNVALDLVKEDIVLFLDADARVDWDFIKEYSKLFRSPEINVVFTDFESYNQSRTLAVILQDLYFSFIKAFVYSGLFSPTIFMNSGVFIRRKVFDIVGKFDPQTLVDDFDLALRLWKRKLKVKFVRGKRCKIQYAFRLQDLFKQHCRWYIGGIKKIFEQFSEGYYLGIIAIVAIGAFVLFPILMLVLAYLLKADYLLSTVMPLFWGILYSSSLFSYLFHDGHRPKEILINTIIGVPVMYAFFQIAILVSFVRSFEKKSTWYKVKREKI</sequence>
<accession>C5CI31</accession>
<evidence type="ECO:0000313" key="6">
    <source>
        <dbReference type="Proteomes" id="UP000002382"/>
    </source>
</evidence>
<comment type="similarity">
    <text evidence="1">Belongs to the glycosyltransferase 2 family.</text>
</comment>